<dbReference type="Proteomes" id="UP000054560">
    <property type="component" value="Unassembled WGS sequence"/>
</dbReference>
<organism evidence="5 6">
    <name type="scientific">Sphaeroforma arctica JP610</name>
    <dbReference type="NCBI Taxonomy" id="667725"/>
    <lineage>
        <taxon>Eukaryota</taxon>
        <taxon>Ichthyosporea</taxon>
        <taxon>Ichthyophonida</taxon>
        <taxon>Sphaeroforma</taxon>
    </lineage>
</organism>
<dbReference type="PANTHER" id="PTHR11875">
    <property type="entry name" value="TESTIS-SPECIFIC Y-ENCODED PROTEIN"/>
    <property type="match status" value="1"/>
</dbReference>
<keyword evidence="6" id="KW-1185">Reference proteome</keyword>
<dbReference type="SUPFAM" id="SSF143113">
    <property type="entry name" value="NAP-like"/>
    <property type="match status" value="1"/>
</dbReference>
<dbReference type="FunFam" id="1.20.5.1500:FF:000001">
    <property type="entry name" value="Nucleosome assembly protein 1-like 1"/>
    <property type="match status" value="1"/>
</dbReference>
<evidence type="ECO:0000256" key="4">
    <source>
        <dbReference type="SAM" id="MobiDB-lite"/>
    </source>
</evidence>
<evidence type="ECO:0000256" key="2">
    <source>
        <dbReference type="RuleBase" id="RU003876"/>
    </source>
</evidence>
<evidence type="ECO:0008006" key="7">
    <source>
        <dbReference type="Google" id="ProtNLM"/>
    </source>
</evidence>
<protein>
    <recommendedName>
        <fullName evidence="7">Nucleosome assembly protein 1-like 1</fullName>
    </recommendedName>
</protein>
<proteinExistence type="inferred from homology"/>
<feature type="compositionally biased region" description="Acidic residues" evidence="4">
    <location>
        <begin position="100"/>
        <end position="121"/>
    </location>
</feature>
<evidence type="ECO:0000313" key="5">
    <source>
        <dbReference type="EMBL" id="KNC86475.1"/>
    </source>
</evidence>
<dbReference type="Gene3D" id="1.20.5.1500">
    <property type="match status" value="1"/>
</dbReference>
<dbReference type="Gene3D" id="3.30.1120.90">
    <property type="entry name" value="Nucleosome assembly protein"/>
    <property type="match status" value="1"/>
</dbReference>
<feature type="compositionally biased region" description="Acidic residues" evidence="4">
    <location>
        <begin position="326"/>
        <end position="356"/>
    </location>
</feature>
<dbReference type="STRING" id="667725.A0A0L0GBV3"/>
<comment type="similarity">
    <text evidence="1 2">Belongs to the nucleosome assembly protein (NAP) family.</text>
</comment>
<feature type="compositionally biased region" description="Basic and acidic residues" evidence="4">
    <location>
        <begin position="357"/>
        <end position="370"/>
    </location>
</feature>
<dbReference type="InterPro" id="IPR002164">
    <property type="entry name" value="NAP_family"/>
</dbReference>
<dbReference type="EMBL" id="KQ241650">
    <property type="protein sequence ID" value="KNC86475.1"/>
    <property type="molecule type" value="Genomic_DNA"/>
</dbReference>
<dbReference type="GO" id="GO:0005634">
    <property type="term" value="C:nucleus"/>
    <property type="evidence" value="ECO:0007669"/>
    <property type="project" value="InterPro"/>
</dbReference>
<sequence>MSGGKGFDQETIQAMMQNPELMAQLQRRMEGLTGKGSGYVESLPKPIQNRVKALKNINREHQALQRQFNQELLALERKFLTLNEPLYTRRSKIVTGDYEPTEEECNYVDSDEESDEEDEDKVVDLDSEGDKEAQDALDEIDVKGIPAFWLTAMQCNPDIDNMIEEQDRECLESLVDVTYEYLAEGEFGFKLVFKFEPNEYFTNTELIKTYHLSDDGTSTELMFERAEGTVIDWKSAEKNLCVTTKSKKQRHKASGQIRMKTSTEPRESFFNFFSPPEMPSEEDIDADQEAAEEISERLEADYELGETIKDEIIPRAVFWFTGEALEDYSDDDDEDDYEDDDDGDFDDEDDEENDGDYEPKKDTPEECKQQ</sequence>
<feature type="region of interest" description="Disordered" evidence="4">
    <location>
        <begin position="100"/>
        <end position="131"/>
    </location>
</feature>
<dbReference type="RefSeq" id="XP_014160377.1">
    <property type="nucleotide sequence ID" value="XM_014304902.1"/>
</dbReference>
<dbReference type="Pfam" id="PF00956">
    <property type="entry name" value="NAP"/>
    <property type="match status" value="1"/>
</dbReference>
<accession>A0A0L0GBV3</accession>
<name>A0A0L0GBV3_9EUKA</name>
<dbReference type="InterPro" id="IPR037231">
    <property type="entry name" value="NAP-like_sf"/>
</dbReference>
<evidence type="ECO:0000313" key="6">
    <source>
        <dbReference type="Proteomes" id="UP000054560"/>
    </source>
</evidence>
<dbReference type="GeneID" id="25901888"/>
<dbReference type="AlphaFoldDB" id="A0A0L0GBV3"/>
<feature type="coiled-coil region" evidence="3">
    <location>
        <begin position="47"/>
        <end position="78"/>
    </location>
</feature>
<keyword evidence="3" id="KW-0175">Coiled coil</keyword>
<feature type="region of interest" description="Disordered" evidence="4">
    <location>
        <begin position="326"/>
        <end position="370"/>
    </location>
</feature>
<evidence type="ECO:0000256" key="1">
    <source>
        <dbReference type="ARBA" id="ARBA00009947"/>
    </source>
</evidence>
<dbReference type="GO" id="GO:0006334">
    <property type="term" value="P:nucleosome assembly"/>
    <property type="evidence" value="ECO:0007669"/>
    <property type="project" value="InterPro"/>
</dbReference>
<evidence type="ECO:0000256" key="3">
    <source>
        <dbReference type="SAM" id="Coils"/>
    </source>
</evidence>
<gene>
    <name evidence="5" type="ORF">SARC_01384</name>
</gene>
<feature type="compositionally biased region" description="Basic and acidic residues" evidence="4">
    <location>
        <begin position="122"/>
        <end position="131"/>
    </location>
</feature>
<reference evidence="5 6" key="1">
    <citation type="submission" date="2011-02" db="EMBL/GenBank/DDBJ databases">
        <title>The Genome Sequence of Sphaeroforma arctica JP610.</title>
        <authorList>
            <consortium name="The Broad Institute Genome Sequencing Platform"/>
            <person name="Russ C."/>
            <person name="Cuomo C."/>
            <person name="Young S.K."/>
            <person name="Zeng Q."/>
            <person name="Gargeya S."/>
            <person name="Alvarado L."/>
            <person name="Berlin A."/>
            <person name="Chapman S.B."/>
            <person name="Chen Z."/>
            <person name="Freedman E."/>
            <person name="Gellesch M."/>
            <person name="Goldberg J."/>
            <person name="Griggs A."/>
            <person name="Gujja S."/>
            <person name="Heilman E."/>
            <person name="Heiman D."/>
            <person name="Howarth C."/>
            <person name="Mehta T."/>
            <person name="Neiman D."/>
            <person name="Pearson M."/>
            <person name="Roberts A."/>
            <person name="Saif S."/>
            <person name="Shea T."/>
            <person name="Shenoy N."/>
            <person name="Sisk P."/>
            <person name="Stolte C."/>
            <person name="Sykes S."/>
            <person name="White J."/>
            <person name="Yandava C."/>
            <person name="Burger G."/>
            <person name="Gray M.W."/>
            <person name="Holland P.W.H."/>
            <person name="King N."/>
            <person name="Lang F.B.F."/>
            <person name="Roger A.J."/>
            <person name="Ruiz-Trillo I."/>
            <person name="Haas B."/>
            <person name="Nusbaum C."/>
            <person name="Birren B."/>
        </authorList>
    </citation>
    <scope>NUCLEOTIDE SEQUENCE [LARGE SCALE GENOMIC DNA]</scope>
    <source>
        <strain evidence="5 6">JP610</strain>
    </source>
</reference>
<dbReference type="OrthoDB" id="27325at2759"/>
<dbReference type="eggNOG" id="KOG1507">
    <property type="taxonomic scope" value="Eukaryota"/>
</dbReference>